<proteinExistence type="predicted"/>
<dbReference type="AlphaFoldDB" id="A0AAJ1YFL3"/>
<feature type="compositionally biased region" description="Basic residues" evidence="1">
    <location>
        <begin position="1"/>
        <end position="12"/>
    </location>
</feature>
<gene>
    <name evidence="2" type="ORF">RDT67_13250</name>
</gene>
<organism evidence="2 3">
    <name type="scientific">Serratia fonticola</name>
    <dbReference type="NCBI Taxonomy" id="47917"/>
    <lineage>
        <taxon>Bacteria</taxon>
        <taxon>Pseudomonadati</taxon>
        <taxon>Pseudomonadota</taxon>
        <taxon>Gammaproteobacteria</taxon>
        <taxon>Enterobacterales</taxon>
        <taxon>Yersiniaceae</taxon>
        <taxon>Serratia</taxon>
    </lineage>
</organism>
<dbReference type="Proteomes" id="UP001224622">
    <property type="component" value="Unassembled WGS sequence"/>
</dbReference>
<evidence type="ECO:0000313" key="2">
    <source>
        <dbReference type="EMBL" id="MDQ9127400.1"/>
    </source>
</evidence>
<protein>
    <submittedName>
        <fullName evidence="2">Uncharacterized protein</fullName>
    </submittedName>
</protein>
<dbReference type="EMBL" id="JAVIGA010000012">
    <property type="protein sequence ID" value="MDQ9127400.1"/>
    <property type="molecule type" value="Genomic_DNA"/>
</dbReference>
<feature type="region of interest" description="Disordered" evidence="1">
    <location>
        <begin position="1"/>
        <end position="20"/>
    </location>
</feature>
<evidence type="ECO:0000313" key="3">
    <source>
        <dbReference type="Proteomes" id="UP001224622"/>
    </source>
</evidence>
<reference evidence="2" key="1">
    <citation type="submission" date="2023-08" db="EMBL/GenBank/DDBJ databases">
        <title>The Comparative Genomic Analysis of Yersiniaceae from Polar Regions.</title>
        <authorList>
            <person name="Goncharov A."/>
            <person name="Aslanov B."/>
            <person name="Kolodzhieva V."/>
            <person name="Azarov D."/>
            <person name="Mochov A."/>
            <person name="Lebedeva E."/>
        </authorList>
    </citation>
    <scope>NUCLEOTIDE SEQUENCE</scope>
    <source>
        <strain evidence="2">Vf</strain>
    </source>
</reference>
<comment type="caution">
    <text evidence="2">The sequence shown here is derived from an EMBL/GenBank/DDBJ whole genome shotgun (WGS) entry which is preliminary data.</text>
</comment>
<sequence>MGRLLKKNKKSASSKPKSNVEKEKWKHIIASKPWKNTEKMLKRNFTLFFPAIKHEPSMKYEDISFDHEHVIRPEHVRELYILHLAAAGVRVNKEMSVELCRLSGTFPENTRISMKYIICPSLIRMKNTGFSTQPKKKMSSGFRRGLLFNLMINYDPEIVRKMIDGLPFTKKEIGLASEFHLIAWHNVSSIFQLLMLELLRLDYQQEYQQLCKILYLFDASPVLINNLAIALFFTLIASDIKYDLKFESFFERDNSLRDAKRSVRQKNIREFIDAINKEYLFPAKIRAKLKLKKIESIKKLSDQNKKLALRRKLKNPHMK</sequence>
<accession>A0AAJ1YFL3</accession>
<dbReference type="RefSeq" id="WP_309047592.1">
    <property type="nucleotide sequence ID" value="NZ_JAVIGA010000012.1"/>
</dbReference>
<name>A0AAJ1YFL3_SERFO</name>
<evidence type="ECO:0000256" key="1">
    <source>
        <dbReference type="SAM" id="MobiDB-lite"/>
    </source>
</evidence>